<dbReference type="PANTHER" id="PTHR30160:SF21">
    <property type="entry name" value="LIPOPOLYSACCHARIDE CORE HEPTOSYLTRANSFERASE OPSX"/>
    <property type="match status" value="1"/>
</dbReference>
<dbReference type="Gene3D" id="3.40.50.2000">
    <property type="entry name" value="Glycogen Phosphorylase B"/>
    <property type="match status" value="2"/>
</dbReference>
<dbReference type="SUPFAM" id="SSF53756">
    <property type="entry name" value="UDP-Glycosyltransferase/glycogen phosphorylase"/>
    <property type="match status" value="1"/>
</dbReference>
<gene>
    <name evidence="3" type="ORF">V6X73_09200</name>
</gene>
<keyword evidence="1" id="KW-0328">Glycosyltransferase</keyword>
<dbReference type="RefSeq" id="WP_367959648.1">
    <property type="nucleotide sequence ID" value="NZ_JBAKFK010000004.1"/>
</dbReference>
<dbReference type="EMBL" id="JBAKFM010000004">
    <property type="protein sequence ID" value="MEX0469901.1"/>
    <property type="molecule type" value="Genomic_DNA"/>
</dbReference>
<evidence type="ECO:0000313" key="3">
    <source>
        <dbReference type="EMBL" id="MEX0469901.1"/>
    </source>
</evidence>
<evidence type="ECO:0000256" key="2">
    <source>
        <dbReference type="ARBA" id="ARBA00022679"/>
    </source>
</evidence>
<dbReference type="CDD" id="cd03789">
    <property type="entry name" value="GT9_LPS_heptosyltransferase"/>
    <property type="match status" value="1"/>
</dbReference>
<sequence length="356" mass="39368">MPSQSAPQRICLMRLSAIGDCCNLVPMVRTLQRFCPQSKITWVMGRAESALLGDLNGVEVITHDKRSGAGGLRRQLKGRDFDALLLMQVALRAGLASRAVNARRRIGFDRSRSRDGHGFFINERISAQPRGHVIDGFFGFANALGIAEREMRWDVPVPEWASARAGAWRGDAAAPTLLISPCSSQRFRNYRDWPVTHYAEVARHAIEYHGMQVLITGTDNPRDHHYGRTLQDRLSPRPVINATGQTDLKTLFALIQQSTVVLAPDSGPVHMAVAAGTPVIGLYATSNPQRTGPVLGRHWVVNAYPQAVEQAFGRPVEALRWGRRVRDPKAMSLITTQSVCDRLDALMDTPPAERLV</sequence>
<evidence type="ECO:0000313" key="4">
    <source>
        <dbReference type="Proteomes" id="UP001556709"/>
    </source>
</evidence>
<keyword evidence="4" id="KW-1185">Reference proteome</keyword>
<name>A0ABV3TE33_9GAMM</name>
<evidence type="ECO:0000256" key="1">
    <source>
        <dbReference type="ARBA" id="ARBA00022676"/>
    </source>
</evidence>
<dbReference type="InterPro" id="IPR002201">
    <property type="entry name" value="Glyco_trans_9"/>
</dbReference>
<protein>
    <submittedName>
        <fullName evidence="3">Glycosyltransferase family 9 protein</fullName>
    </submittedName>
</protein>
<dbReference type="Pfam" id="PF01075">
    <property type="entry name" value="Glyco_transf_9"/>
    <property type="match status" value="1"/>
</dbReference>
<dbReference type="PANTHER" id="PTHR30160">
    <property type="entry name" value="TETRAACYLDISACCHARIDE 4'-KINASE-RELATED"/>
    <property type="match status" value="1"/>
</dbReference>
<proteinExistence type="predicted"/>
<dbReference type="Proteomes" id="UP001556709">
    <property type="component" value="Unassembled WGS sequence"/>
</dbReference>
<accession>A0ABV3TE33</accession>
<organism evidence="3 4">
    <name type="scientific">Spiribacter pallidus</name>
    <dbReference type="NCBI Taxonomy" id="1987936"/>
    <lineage>
        <taxon>Bacteria</taxon>
        <taxon>Pseudomonadati</taxon>
        <taxon>Pseudomonadota</taxon>
        <taxon>Gammaproteobacteria</taxon>
        <taxon>Chromatiales</taxon>
        <taxon>Ectothiorhodospiraceae</taxon>
        <taxon>Spiribacter</taxon>
    </lineage>
</organism>
<keyword evidence="2" id="KW-0808">Transferase</keyword>
<reference evidence="3 4" key="1">
    <citation type="submission" date="2024-02" db="EMBL/GenBank/DDBJ databases">
        <title>New especies of Spiribacter isolated from saline water.</title>
        <authorList>
            <person name="Leon M.J."/>
            <person name="De La Haba R."/>
            <person name="Sanchez-Porro C."/>
            <person name="Ventosa A."/>
        </authorList>
    </citation>
    <scope>NUCLEOTIDE SEQUENCE [LARGE SCALE GENOMIC DNA]</scope>
    <source>
        <strain evidence="4">ag22IC6-390</strain>
    </source>
</reference>
<dbReference type="InterPro" id="IPR051199">
    <property type="entry name" value="LPS_LOS_Heptosyltrfase"/>
</dbReference>
<comment type="caution">
    <text evidence="3">The sequence shown here is derived from an EMBL/GenBank/DDBJ whole genome shotgun (WGS) entry which is preliminary data.</text>
</comment>